<reference evidence="1 2" key="1">
    <citation type="journal article" date="2009" name="Nature">
        <title>The Sorghum bicolor genome and the diversification of grasses.</title>
        <authorList>
            <person name="Paterson A.H."/>
            <person name="Bowers J.E."/>
            <person name="Bruggmann R."/>
            <person name="Dubchak I."/>
            <person name="Grimwood J."/>
            <person name="Gundlach H."/>
            <person name="Haberer G."/>
            <person name="Hellsten U."/>
            <person name="Mitros T."/>
            <person name="Poliakov A."/>
            <person name="Schmutz J."/>
            <person name="Spannagl M."/>
            <person name="Tang H."/>
            <person name="Wang X."/>
            <person name="Wicker T."/>
            <person name="Bharti A.K."/>
            <person name="Chapman J."/>
            <person name="Feltus F.A."/>
            <person name="Gowik U."/>
            <person name="Grigoriev I.V."/>
            <person name="Lyons E."/>
            <person name="Maher C.A."/>
            <person name="Martis M."/>
            <person name="Narechania A."/>
            <person name="Otillar R.P."/>
            <person name="Penning B.W."/>
            <person name="Salamov A.A."/>
            <person name="Wang Y."/>
            <person name="Zhang L."/>
            <person name="Carpita N.C."/>
            <person name="Freeling M."/>
            <person name="Gingle A.R."/>
            <person name="Hash C.T."/>
            <person name="Keller B."/>
            <person name="Klein P."/>
            <person name="Kresovich S."/>
            <person name="McCann M.C."/>
            <person name="Ming R."/>
            <person name="Peterson D.G."/>
            <person name="Mehboob-ur-Rahman"/>
            <person name="Ware D."/>
            <person name="Westhoff P."/>
            <person name="Mayer K.F."/>
            <person name="Messing J."/>
            <person name="Rokhsar D.S."/>
        </authorList>
    </citation>
    <scope>NUCLEOTIDE SEQUENCE [LARGE SCALE GENOMIC DNA]</scope>
    <source>
        <strain evidence="2">cv. BTx623</strain>
    </source>
</reference>
<keyword evidence="2" id="KW-1185">Reference proteome</keyword>
<dbReference type="Proteomes" id="UP000000768">
    <property type="component" value="Chromosome 3"/>
</dbReference>
<dbReference type="InParanoid" id="A0A1W0VVI1"/>
<sequence length="123" mass="13664">MLCHRGVPGGCFVAEVRCFATKDASPAGGSLRLLRWGWMLGRRMVALPLRTRLRLGWSSRLLKWRRMLGRRLVRFATEDASPAGLVVEVEDVGTDAWPSVVLYVAAPNTAGYLGVELFFLFLA</sequence>
<gene>
    <name evidence="1" type="ORF">SORBI_3003G023732</name>
</gene>
<protein>
    <submittedName>
        <fullName evidence="1">Uncharacterized protein</fullName>
    </submittedName>
</protein>
<proteinExistence type="predicted"/>
<reference evidence="2" key="2">
    <citation type="journal article" date="2018" name="Plant J.">
        <title>The Sorghum bicolor reference genome: improved assembly, gene annotations, a transcriptome atlas, and signatures of genome organization.</title>
        <authorList>
            <person name="McCormick R.F."/>
            <person name="Truong S.K."/>
            <person name="Sreedasyam A."/>
            <person name="Jenkins J."/>
            <person name="Shu S."/>
            <person name="Sims D."/>
            <person name="Kennedy M."/>
            <person name="Amirebrahimi M."/>
            <person name="Weers B.D."/>
            <person name="McKinley B."/>
            <person name="Mattison A."/>
            <person name="Morishige D.T."/>
            <person name="Grimwood J."/>
            <person name="Schmutz J."/>
            <person name="Mullet J.E."/>
        </authorList>
    </citation>
    <scope>NUCLEOTIDE SEQUENCE [LARGE SCALE GENOMIC DNA]</scope>
    <source>
        <strain evidence="2">cv. BTx623</strain>
    </source>
</reference>
<evidence type="ECO:0000313" key="1">
    <source>
        <dbReference type="EMBL" id="OQU86130.1"/>
    </source>
</evidence>
<organism evidence="1 2">
    <name type="scientific">Sorghum bicolor</name>
    <name type="common">Sorghum</name>
    <name type="synonym">Sorghum vulgare</name>
    <dbReference type="NCBI Taxonomy" id="4558"/>
    <lineage>
        <taxon>Eukaryota</taxon>
        <taxon>Viridiplantae</taxon>
        <taxon>Streptophyta</taxon>
        <taxon>Embryophyta</taxon>
        <taxon>Tracheophyta</taxon>
        <taxon>Spermatophyta</taxon>
        <taxon>Magnoliopsida</taxon>
        <taxon>Liliopsida</taxon>
        <taxon>Poales</taxon>
        <taxon>Poaceae</taxon>
        <taxon>PACMAD clade</taxon>
        <taxon>Panicoideae</taxon>
        <taxon>Andropogonodae</taxon>
        <taxon>Andropogoneae</taxon>
        <taxon>Sorghinae</taxon>
        <taxon>Sorghum</taxon>
    </lineage>
</organism>
<evidence type="ECO:0000313" key="2">
    <source>
        <dbReference type="Proteomes" id="UP000000768"/>
    </source>
</evidence>
<dbReference type="EMBL" id="CM000762">
    <property type="protein sequence ID" value="OQU86130.1"/>
    <property type="molecule type" value="Genomic_DNA"/>
</dbReference>
<name>A0A1W0VVI1_SORBI</name>
<accession>A0A1W0VVI1</accession>
<dbReference type="Gramene" id="OQU86130">
    <property type="protein sequence ID" value="OQU86130"/>
    <property type="gene ID" value="SORBI_3003G023732"/>
</dbReference>
<dbReference type="AlphaFoldDB" id="A0A1W0VVI1"/>